<dbReference type="InterPro" id="IPR029045">
    <property type="entry name" value="ClpP/crotonase-like_dom_sf"/>
</dbReference>
<dbReference type="GeneID" id="37032011"/>
<organism evidence="3 4">
    <name type="scientific">Ceraceosorus guamensis</name>
    <dbReference type="NCBI Taxonomy" id="1522189"/>
    <lineage>
        <taxon>Eukaryota</taxon>
        <taxon>Fungi</taxon>
        <taxon>Dikarya</taxon>
        <taxon>Basidiomycota</taxon>
        <taxon>Ustilaginomycotina</taxon>
        <taxon>Exobasidiomycetes</taxon>
        <taxon>Ceraceosorales</taxon>
        <taxon>Ceraceosoraceae</taxon>
        <taxon>Ceraceosorus</taxon>
    </lineage>
</organism>
<evidence type="ECO:0008006" key="5">
    <source>
        <dbReference type="Google" id="ProtNLM"/>
    </source>
</evidence>
<dbReference type="CDD" id="cd08650">
    <property type="entry name" value="FMT_core_HypX_N"/>
    <property type="match status" value="1"/>
</dbReference>
<dbReference type="Pfam" id="PF00378">
    <property type="entry name" value="ECH_1"/>
    <property type="match status" value="1"/>
</dbReference>
<proteinExistence type="inferred from homology"/>
<dbReference type="Gene3D" id="3.90.226.10">
    <property type="entry name" value="2-enoyl-CoA Hydratase, Chain A, domain 1"/>
    <property type="match status" value="1"/>
</dbReference>
<sequence>MKILFICTAHNSLSQRLALALQERGHAVTVEMALSSELMIEAAEMAQPDLILCPFLTKRVPAQVYSKWLTLIVHPGAPGDAGPSAIDLALFGDTGELENWHEQLALIDYRHAAPDARPRRRSHWAITVLQAIEALDAGPIVAFEQFEMNEEAALMTKSDLYRGPISQAAVRAVFAAIERLETHCTARPFGVDLPLQLSAEARSGCVSRQQPFLGGPTHERPLFKASARDFVKLTASSTHKLRAEVLVQRINSADSQPGVQSSLLGPSMFLYGAHLQSSPLPENIAHRAAQSKTGTILATRAGAVLMDCGADFPLWITHLRRPKAKVDKHLHPKLPSVQAIESDAALARKLELAAVPEWPAPADHEAWAFQPGTWQQVWVDIETAGQSTRIAYVYFDFYNGATATDQCHELAAALEWTLSREPKVHAVVLMGGAGYFSNGIALNVIEGSEDPAAESWANINAIDDVVEKILAPSGVLTISALRGNAAAGGLALGTAADICIASAGATFNPHYRGLGLYGSEWHTYSWPARCGVQKARELTRSMMPMSAKQALRCGLVDHVVGSGHEGPKELETLVKNFVEALVTARAERISPAYPSLLVCGAPWTKQMGIDSGFACKAEPDQTEGSHARSMLQRKQCYLALLFASRKAATDPMPTMSDGFATFRKSELEQMRLDFFHPVRSHRYHSRRLAFVRKLVPKSTPTRFALHRRVADAEWSAAEQGGHLALDEEEQDAFDSLGDVPDDVAVARMPTPTVRVVSDLSRSTSASSNMTADTASTSLGQVAAFASRSSSGDCSTPATSTHSSPKLERDQKELRCSSVLQERERDDASTAITSFLSVAPSPPTHHRRATSPSISFDDTAAPATERKSCPPRPRQNAAPDASKVKRTSTGGRRLSGSTFASPFLRKAPSMDVAVSNEAPAQDVGTKHAGTQAPLSPRSKGAVSRLWSSIGRSGASRANGTNRASVLSGKTTLDTVPATPRGSVNVEDRKSMPTGLGLAAPPPAMINSSMRRASSRSLLSAIRIDEAADMKPSDYASIGGRKMNTMEHGAACLYPCYYESEDAMRKTAKA</sequence>
<dbReference type="Gene3D" id="3.40.50.12230">
    <property type="match status" value="1"/>
</dbReference>
<comment type="similarity">
    <text evidence="1">Belongs to the enoyl-CoA hydratase/isomerase family.</text>
</comment>
<dbReference type="SUPFAM" id="SSF53328">
    <property type="entry name" value="Formyltransferase"/>
    <property type="match status" value="1"/>
</dbReference>
<dbReference type="PANTHER" id="PTHR43388:SF1">
    <property type="entry name" value="HYDROGENASE MATURATION FACTOR HOXX"/>
    <property type="match status" value="1"/>
</dbReference>
<evidence type="ECO:0000256" key="1">
    <source>
        <dbReference type="RuleBase" id="RU003707"/>
    </source>
</evidence>
<dbReference type="InterPro" id="IPR001753">
    <property type="entry name" value="Enoyl-CoA_hydra/iso"/>
</dbReference>
<dbReference type="PROSITE" id="PS00166">
    <property type="entry name" value="ENOYL_COA_HYDRATASE"/>
    <property type="match status" value="1"/>
</dbReference>
<evidence type="ECO:0000256" key="2">
    <source>
        <dbReference type="SAM" id="MobiDB-lite"/>
    </source>
</evidence>
<name>A0A316VY93_9BASI</name>
<feature type="region of interest" description="Disordered" evidence="2">
    <location>
        <begin position="787"/>
        <end position="813"/>
    </location>
</feature>
<dbReference type="CDD" id="cd06558">
    <property type="entry name" value="crotonase-like"/>
    <property type="match status" value="1"/>
</dbReference>
<feature type="compositionally biased region" description="Polar residues" evidence="2">
    <location>
        <begin position="886"/>
        <end position="899"/>
    </location>
</feature>
<feature type="region of interest" description="Disordered" evidence="2">
    <location>
        <begin position="971"/>
        <end position="1004"/>
    </location>
</feature>
<dbReference type="Proteomes" id="UP000245783">
    <property type="component" value="Unassembled WGS sequence"/>
</dbReference>
<dbReference type="GO" id="GO:0003824">
    <property type="term" value="F:catalytic activity"/>
    <property type="evidence" value="ECO:0007669"/>
    <property type="project" value="InterPro"/>
</dbReference>
<dbReference type="InterPro" id="IPR018376">
    <property type="entry name" value="Enoyl-CoA_hyd/isom_CS"/>
</dbReference>
<dbReference type="InParanoid" id="A0A316VY93"/>
<dbReference type="RefSeq" id="XP_025369787.1">
    <property type="nucleotide sequence ID" value="XM_025510141.1"/>
</dbReference>
<dbReference type="PANTHER" id="PTHR43388">
    <property type="entry name" value="HYDROGENASE MATURATION FACTOR HOXX"/>
    <property type="match status" value="1"/>
</dbReference>
<dbReference type="SUPFAM" id="SSF52096">
    <property type="entry name" value="ClpP/crotonase"/>
    <property type="match status" value="1"/>
</dbReference>
<accession>A0A316VY93</accession>
<reference evidence="3 4" key="1">
    <citation type="journal article" date="2018" name="Mol. Biol. Evol.">
        <title>Broad Genomic Sampling Reveals a Smut Pathogenic Ancestry of the Fungal Clade Ustilaginomycotina.</title>
        <authorList>
            <person name="Kijpornyongpan T."/>
            <person name="Mondo S.J."/>
            <person name="Barry K."/>
            <person name="Sandor L."/>
            <person name="Lee J."/>
            <person name="Lipzen A."/>
            <person name="Pangilinan J."/>
            <person name="LaButti K."/>
            <person name="Hainaut M."/>
            <person name="Henrissat B."/>
            <person name="Grigoriev I.V."/>
            <person name="Spatafora J.W."/>
            <person name="Aime M.C."/>
        </authorList>
    </citation>
    <scope>NUCLEOTIDE SEQUENCE [LARGE SCALE GENOMIC DNA]</scope>
    <source>
        <strain evidence="3 4">MCA 4658</strain>
    </source>
</reference>
<dbReference type="EMBL" id="KZ819377">
    <property type="protein sequence ID" value="PWN42627.1"/>
    <property type="molecule type" value="Genomic_DNA"/>
</dbReference>
<protein>
    <recommendedName>
        <fullName evidence="5">Formyl transferase C-terminal domain-containing protein</fullName>
    </recommendedName>
</protein>
<dbReference type="OrthoDB" id="5126881at2759"/>
<feature type="compositionally biased region" description="Basic and acidic residues" evidence="2">
    <location>
        <begin position="804"/>
        <end position="813"/>
    </location>
</feature>
<feature type="compositionally biased region" description="Polar residues" evidence="2">
    <location>
        <begin position="787"/>
        <end position="803"/>
    </location>
</feature>
<dbReference type="STRING" id="1522189.A0A316VY93"/>
<keyword evidence="4" id="KW-1185">Reference proteome</keyword>
<dbReference type="InterPro" id="IPR036477">
    <property type="entry name" value="Formyl_transf_N_sf"/>
</dbReference>
<evidence type="ECO:0000313" key="4">
    <source>
        <dbReference type="Proteomes" id="UP000245783"/>
    </source>
</evidence>
<dbReference type="InterPro" id="IPR047180">
    <property type="entry name" value="HoxX-like"/>
</dbReference>
<gene>
    <name evidence="3" type="ORF">IE81DRAFT_116727</name>
</gene>
<feature type="region of interest" description="Disordered" evidence="2">
    <location>
        <begin position="834"/>
        <end position="901"/>
    </location>
</feature>
<dbReference type="AlphaFoldDB" id="A0A316VY93"/>
<feature type="region of interest" description="Disordered" evidence="2">
    <location>
        <begin position="916"/>
        <end position="940"/>
    </location>
</feature>
<evidence type="ECO:0000313" key="3">
    <source>
        <dbReference type="EMBL" id="PWN42627.1"/>
    </source>
</evidence>